<comment type="subunit">
    <text evidence="3 8">Homodimer and heterodimers.</text>
</comment>
<keyword evidence="6 8" id="KW-1133">Transmembrane helix</keyword>
<feature type="transmembrane region" description="Helical" evidence="8">
    <location>
        <begin position="106"/>
        <end position="132"/>
    </location>
</feature>
<evidence type="ECO:0000259" key="9">
    <source>
        <dbReference type="Pfam" id="PF04535"/>
    </source>
</evidence>
<dbReference type="GO" id="GO:0005886">
    <property type="term" value="C:plasma membrane"/>
    <property type="evidence" value="ECO:0007669"/>
    <property type="project" value="UniProtKB-SubCell"/>
</dbReference>
<evidence type="ECO:0000256" key="2">
    <source>
        <dbReference type="ARBA" id="ARBA00007651"/>
    </source>
</evidence>
<dbReference type="PANTHER" id="PTHR36488:SF8">
    <property type="entry name" value="CASP-LIKE PROTEIN 1U1"/>
    <property type="match status" value="1"/>
</dbReference>
<evidence type="ECO:0000313" key="10">
    <source>
        <dbReference type="EMBL" id="SPC72248.1"/>
    </source>
</evidence>
<dbReference type="NCBIfam" id="TIGR01569">
    <property type="entry name" value="A_tha_TIGR01569"/>
    <property type="match status" value="1"/>
</dbReference>
<evidence type="ECO:0000256" key="3">
    <source>
        <dbReference type="ARBA" id="ARBA00011489"/>
    </source>
</evidence>
<evidence type="ECO:0000256" key="7">
    <source>
        <dbReference type="ARBA" id="ARBA00023136"/>
    </source>
</evidence>
<dbReference type="InterPro" id="IPR006459">
    <property type="entry name" value="CASP/CASPL"/>
</dbReference>
<name>A0A2N9EC24_FAGSY</name>
<sequence length="186" mass="20340">MDGVRSAVKVVESPKRIRLHDVFLRFLGLVFPLVAAVVVGVSNDTQIVPFTITNGLPPLQFQFTAKWQYMSAFVYFLVSNAIACSYAAGSLAYSLAARSFKHDVELVLSILDLVIMALLFSANGAAAAIGIIGRDGNSHTQWRKVCDIFDGYCHHMTSALVLSLIGSFAFLLLVFFAVLGLHKKRN</sequence>
<proteinExistence type="inferred from homology"/>
<comment type="subcellular location">
    <subcellularLocation>
        <location evidence="1 8">Cell membrane</location>
        <topology evidence="1 8">Multi-pass membrane protein</topology>
    </subcellularLocation>
</comment>
<dbReference type="EMBL" id="OIVN01000002">
    <property type="protein sequence ID" value="SPC72248.1"/>
    <property type="molecule type" value="Genomic_DNA"/>
</dbReference>
<evidence type="ECO:0000256" key="1">
    <source>
        <dbReference type="ARBA" id="ARBA00004651"/>
    </source>
</evidence>
<accession>A0A2N9EC24</accession>
<evidence type="ECO:0000256" key="6">
    <source>
        <dbReference type="ARBA" id="ARBA00022989"/>
    </source>
</evidence>
<feature type="transmembrane region" description="Helical" evidence="8">
    <location>
        <begin position="22"/>
        <end position="41"/>
    </location>
</feature>
<keyword evidence="7 8" id="KW-0472">Membrane</keyword>
<keyword evidence="5 8" id="KW-0812">Transmembrane</keyword>
<feature type="transmembrane region" description="Helical" evidence="8">
    <location>
        <begin position="159"/>
        <end position="181"/>
    </location>
</feature>
<dbReference type="AlphaFoldDB" id="A0A2N9EC24"/>
<organism evidence="10">
    <name type="scientific">Fagus sylvatica</name>
    <name type="common">Beechnut</name>
    <dbReference type="NCBI Taxonomy" id="28930"/>
    <lineage>
        <taxon>Eukaryota</taxon>
        <taxon>Viridiplantae</taxon>
        <taxon>Streptophyta</taxon>
        <taxon>Embryophyta</taxon>
        <taxon>Tracheophyta</taxon>
        <taxon>Spermatophyta</taxon>
        <taxon>Magnoliopsida</taxon>
        <taxon>eudicotyledons</taxon>
        <taxon>Gunneridae</taxon>
        <taxon>Pentapetalae</taxon>
        <taxon>rosids</taxon>
        <taxon>fabids</taxon>
        <taxon>Fagales</taxon>
        <taxon>Fagaceae</taxon>
        <taxon>Fagus</taxon>
    </lineage>
</organism>
<evidence type="ECO:0000256" key="8">
    <source>
        <dbReference type="RuleBase" id="RU361233"/>
    </source>
</evidence>
<feature type="domain" description="Casparian strip membrane protein" evidence="9">
    <location>
        <begin position="16"/>
        <end position="168"/>
    </location>
</feature>
<protein>
    <recommendedName>
        <fullName evidence="8">CASP-like protein</fullName>
    </recommendedName>
</protein>
<evidence type="ECO:0000256" key="5">
    <source>
        <dbReference type="ARBA" id="ARBA00022692"/>
    </source>
</evidence>
<dbReference type="PANTHER" id="PTHR36488">
    <property type="entry name" value="CASP-LIKE PROTEIN 1U1"/>
    <property type="match status" value="1"/>
</dbReference>
<comment type="similarity">
    <text evidence="2 8">Belongs to the Casparian strip membrane proteins (CASP) family.</text>
</comment>
<dbReference type="InterPro" id="IPR044173">
    <property type="entry name" value="CASPL"/>
</dbReference>
<feature type="transmembrane region" description="Helical" evidence="8">
    <location>
        <begin position="72"/>
        <end position="94"/>
    </location>
</feature>
<dbReference type="InterPro" id="IPR006702">
    <property type="entry name" value="CASP_dom"/>
</dbReference>
<reference evidence="10" key="1">
    <citation type="submission" date="2018-02" db="EMBL/GenBank/DDBJ databases">
        <authorList>
            <person name="Cohen D.B."/>
            <person name="Kent A.D."/>
        </authorList>
    </citation>
    <scope>NUCLEOTIDE SEQUENCE</scope>
</reference>
<evidence type="ECO:0000256" key="4">
    <source>
        <dbReference type="ARBA" id="ARBA00022475"/>
    </source>
</evidence>
<keyword evidence="4 8" id="KW-1003">Cell membrane</keyword>
<gene>
    <name evidence="10" type="ORF">FSB_LOCUS130</name>
</gene>
<dbReference type="Pfam" id="PF04535">
    <property type="entry name" value="CASP_dom"/>
    <property type="match status" value="1"/>
</dbReference>